<feature type="chain" id="PRO_5017813964" description="Peptidase A1 domain-containing protein" evidence="6">
    <location>
        <begin position="23"/>
        <end position="471"/>
    </location>
</feature>
<protein>
    <recommendedName>
        <fullName evidence="7">Peptidase A1 domain-containing protein</fullName>
    </recommendedName>
</protein>
<evidence type="ECO:0000313" key="8">
    <source>
        <dbReference type="EMBL" id="RDW89108.1"/>
    </source>
</evidence>
<feature type="domain" description="Peptidase A1" evidence="7">
    <location>
        <begin position="92"/>
        <end position="466"/>
    </location>
</feature>
<dbReference type="PANTHER" id="PTHR47966">
    <property type="entry name" value="BETA-SITE APP-CLEAVING ENZYME, ISOFORM A-RELATED"/>
    <property type="match status" value="1"/>
</dbReference>
<evidence type="ECO:0000256" key="1">
    <source>
        <dbReference type="ARBA" id="ARBA00007447"/>
    </source>
</evidence>
<dbReference type="GO" id="GO:0006508">
    <property type="term" value="P:proteolysis"/>
    <property type="evidence" value="ECO:0007669"/>
    <property type="project" value="UniProtKB-KW"/>
</dbReference>
<feature type="active site" evidence="3">
    <location>
        <position position="108"/>
    </location>
</feature>
<dbReference type="Proteomes" id="UP000256645">
    <property type="component" value="Unassembled WGS sequence"/>
</dbReference>
<comment type="caution">
    <text evidence="8">The sequence shown here is derived from an EMBL/GenBank/DDBJ whole genome shotgun (WGS) entry which is preliminary data.</text>
</comment>
<evidence type="ECO:0000256" key="6">
    <source>
        <dbReference type="SAM" id="SignalP"/>
    </source>
</evidence>
<keyword evidence="5" id="KW-0645">Protease</keyword>
<keyword evidence="5" id="KW-0378">Hydrolase</keyword>
<evidence type="ECO:0000259" key="7">
    <source>
        <dbReference type="PROSITE" id="PS51767"/>
    </source>
</evidence>
<dbReference type="PROSITE" id="PS00141">
    <property type="entry name" value="ASP_PROTEASE"/>
    <property type="match status" value="2"/>
</dbReference>
<evidence type="ECO:0000313" key="9">
    <source>
        <dbReference type="Proteomes" id="UP000256645"/>
    </source>
</evidence>
<dbReference type="EMBL" id="PDLM01000001">
    <property type="protein sequence ID" value="RDW89108.1"/>
    <property type="molecule type" value="Genomic_DNA"/>
</dbReference>
<keyword evidence="9" id="KW-1185">Reference proteome</keyword>
<dbReference type="AlphaFoldDB" id="A0A3D8STK6"/>
<dbReference type="Pfam" id="PF00026">
    <property type="entry name" value="Asp"/>
    <property type="match status" value="1"/>
</dbReference>
<feature type="signal peptide" evidence="6">
    <location>
        <begin position="1"/>
        <end position="22"/>
    </location>
</feature>
<dbReference type="PROSITE" id="PS51767">
    <property type="entry name" value="PEPTIDASE_A1"/>
    <property type="match status" value="1"/>
</dbReference>
<evidence type="ECO:0000256" key="4">
    <source>
        <dbReference type="PIRSR" id="PIRSR601461-2"/>
    </source>
</evidence>
<evidence type="ECO:0000256" key="5">
    <source>
        <dbReference type="RuleBase" id="RU000454"/>
    </source>
</evidence>
<dbReference type="PRINTS" id="PR00792">
    <property type="entry name" value="PEPSIN"/>
</dbReference>
<dbReference type="InterPro" id="IPR001969">
    <property type="entry name" value="Aspartic_peptidase_AS"/>
</dbReference>
<dbReference type="InterPro" id="IPR021109">
    <property type="entry name" value="Peptidase_aspartic_dom_sf"/>
</dbReference>
<feature type="disulfide bond" evidence="4">
    <location>
        <begin position="395"/>
        <end position="429"/>
    </location>
</feature>
<dbReference type="STRING" id="1849047.A0A3D8STK6"/>
<keyword evidence="6" id="KW-0732">Signal</keyword>
<organism evidence="8 9">
    <name type="scientific">Coleophoma cylindrospora</name>
    <dbReference type="NCBI Taxonomy" id="1849047"/>
    <lineage>
        <taxon>Eukaryota</taxon>
        <taxon>Fungi</taxon>
        <taxon>Dikarya</taxon>
        <taxon>Ascomycota</taxon>
        <taxon>Pezizomycotina</taxon>
        <taxon>Leotiomycetes</taxon>
        <taxon>Helotiales</taxon>
        <taxon>Dermateaceae</taxon>
        <taxon>Coleophoma</taxon>
    </lineage>
</organism>
<dbReference type="InterPro" id="IPR034164">
    <property type="entry name" value="Pepsin-like_dom"/>
</dbReference>
<sequence>MRFFTLLALLTLVCALLSSGDATRPAKPQLLVVRGIKAKGFQAPSEDKNASAYVSMTRASRQWSTSHINAYHKRDFDSGIAPTYAIQQAQSWYVNLTIAGKEYPLLLDTGSSDTWIASEGFQCLDLHSAAPIAEADCAFGPLYSPDKEFKPIANENFNITYGGGEFLTGTFGNAQVTLGGISVIQQIAAVTGAGWDGDKISSGMMGFAYPSLTFAFNGTEPQNDVPANQIPYNPLFTTLYKSGKISPVFSLAISRPFTNSGSCMSGKSYKARPADGYLALGGLPPVATTGHWATSPIQYVALGPGYVDGSLPYPQYQFYTITPDSLLYKDSHKTKYRANQWSPLPNPANSSQVQVMLDSGTTLNYLPTEMSYALAALYEPPAVWNDKLGAFSVDCNAKSPDFAVKISGVDFPVDKRDMILDDNTGNGTCIAGNSDGMNYPPYILGDVFMKNALVVFDVGAGELRFRSRGTY</sequence>
<dbReference type="GO" id="GO:0000324">
    <property type="term" value="C:fungal-type vacuole"/>
    <property type="evidence" value="ECO:0007669"/>
    <property type="project" value="TreeGrafter"/>
</dbReference>
<feature type="active site" evidence="3">
    <location>
        <position position="358"/>
    </location>
</feature>
<dbReference type="InterPro" id="IPR001461">
    <property type="entry name" value="Aspartic_peptidase_A1"/>
</dbReference>
<reference evidence="8 9" key="1">
    <citation type="journal article" date="2018" name="IMA Fungus">
        <title>IMA Genome-F 9: Draft genome sequence of Annulohypoxylon stygium, Aspergillus mulundensis, Berkeleyomyces basicola (syn. Thielaviopsis basicola), Ceratocystis smalleyi, two Cercospora beticola strains, Coleophoma cylindrospora, Fusarium fracticaudum, Phialophora cf. hyalina, and Morchella septimelata.</title>
        <authorList>
            <person name="Wingfield B.D."/>
            <person name="Bills G.F."/>
            <person name="Dong Y."/>
            <person name="Huang W."/>
            <person name="Nel W.J."/>
            <person name="Swalarsk-Parry B.S."/>
            <person name="Vaghefi N."/>
            <person name="Wilken P.M."/>
            <person name="An Z."/>
            <person name="de Beer Z.W."/>
            <person name="De Vos L."/>
            <person name="Chen L."/>
            <person name="Duong T.A."/>
            <person name="Gao Y."/>
            <person name="Hammerbacher A."/>
            <person name="Kikkert J.R."/>
            <person name="Li Y."/>
            <person name="Li H."/>
            <person name="Li K."/>
            <person name="Li Q."/>
            <person name="Liu X."/>
            <person name="Ma X."/>
            <person name="Naidoo K."/>
            <person name="Pethybridge S.J."/>
            <person name="Sun J."/>
            <person name="Steenkamp E.T."/>
            <person name="van der Nest M.A."/>
            <person name="van Wyk S."/>
            <person name="Wingfield M.J."/>
            <person name="Xiong C."/>
            <person name="Yue Q."/>
            <person name="Zhang X."/>
        </authorList>
    </citation>
    <scope>NUCLEOTIDE SEQUENCE [LARGE SCALE GENOMIC DNA]</scope>
    <source>
        <strain evidence="8 9">BP6252</strain>
    </source>
</reference>
<gene>
    <name evidence="8" type="ORF">BP6252_01140</name>
</gene>
<keyword evidence="2 5" id="KW-0064">Aspartyl protease</keyword>
<dbReference type="SUPFAM" id="SSF50630">
    <property type="entry name" value="Acid proteases"/>
    <property type="match status" value="1"/>
</dbReference>
<dbReference type="CDD" id="cd05471">
    <property type="entry name" value="pepsin_like"/>
    <property type="match status" value="1"/>
</dbReference>
<dbReference type="OrthoDB" id="15189at2759"/>
<accession>A0A3D8STK6</accession>
<proteinExistence type="inferred from homology"/>
<dbReference type="InterPro" id="IPR033121">
    <property type="entry name" value="PEPTIDASE_A1"/>
</dbReference>
<name>A0A3D8STK6_9HELO</name>
<keyword evidence="4" id="KW-1015">Disulfide bond</keyword>
<evidence type="ECO:0000256" key="3">
    <source>
        <dbReference type="PIRSR" id="PIRSR601461-1"/>
    </source>
</evidence>
<evidence type="ECO:0000256" key="2">
    <source>
        <dbReference type="ARBA" id="ARBA00022750"/>
    </source>
</evidence>
<dbReference type="GO" id="GO:0004190">
    <property type="term" value="F:aspartic-type endopeptidase activity"/>
    <property type="evidence" value="ECO:0007669"/>
    <property type="project" value="UniProtKB-KW"/>
</dbReference>
<dbReference type="PANTHER" id="PTHR47966:SF47">
    <property type="entry name" value="ENDOPEPTIDASE, PUTATIVE (AFU_ORTHOLOGUE AFUA_3G01220)-RELATED"/>
    <property type="match status" value="1"/>
</dbReference>
<dbReference type="Gene3D" id="2.40.70.10">
    <property type="entry name" value="Acid Proteases"/>
    <property type="match status" value="2"/>
</dbReference>
<comment type="similarity">
    <text evidence="1 5">Belongs to the peptidase A1 family.</text>
</comment>